<gene>
    <name evidence="5" type="ORF">Nepgr_011554</name>
</gene>
<dbReference type="InterPro" id="IPR035979">
    <property type="entry name" value="RBD_domain_sf"/>
</dbReference>
<evidence type="ECO:0000256" key="3">
    <source>
        <dbReference type="SAM" id="MobiDB-lite"/>
    </source>
</evidence>
<keyword evidence="1 2" id="KW-0694">RNA-binding</keyword>
<feature type="domain" description="RRM" evidence="4">
    <location>
        <begin position="417"/>
        <end position="487"/>
    </location>
</feature>
<dbReference type="Pfam" id="PF00076">
    <property type="entry name" value="RRM_1"/>
    <property type="match status" value="3"/>
</dbReference>
<dbReference type="PROSITE" id="PS50102">
    <property type="entry name" value="RRM"/>
    <property type="match status" value="3"/>
</dbReference>
<dbReference type="Gene3D" id="3.30.70.330">
    <property type="match status" value="3"/>
</dbReference>
<dbReference type="InterPro" id="IPR012677">
    <property type="entry name" value="Nucleotide-bd_a/b_plait_sf"/>
</dbReference>
<dbReference type="SUPFAM" id="SSF54928">
    <property type="entry name" value="RNA-binding domain, RBD"/>
    <property type="match status" value="2"/>
</dbReference>
<comment type="caution">
    <text evidence="5">The sequence shown here is derived from an EMBL/GenBank/DDBJ whole genome shotgun (WGS) entry which is preliminary data.</text>
</comment>
<dbReference type="CDD" id="cd00590">
    <property type="entry name" value="RRM_SF"/>
    <property type="match status" value="2"/>
</dbReference>
<feature type="region of interest" description="Disordered" evidence="3">
    <location>
        <begin position="160"/>
        <end position="190"/>
    </location>
</feature>
<keyword evidence="6" id="KW-1185">Reference proteome</keyword>
<name>A0AAD3SEK2_NEPGR</name>
<evidence type="ECO:0000256" key="2">
    <source>
        <dbReference type="PROSITE-ProRule" id="PRU00176"/>
    </source>
</evidence>
<dbReference type="PANTHER" id="PTHR21245">
    <property type="entry name" value="HETEROGENEOUS NUCLEAR RIBONUCLEOPROTEIN"/>
    <property type="match status" value="1"/>
</dbReference>
<feature type="compositionally biased region" description="Basic and acidic residues" evidence="3">
    <location>
        <begin position="352"/>
        <end position="367"/>
    </location>
</feature>
<evidence type="ECO:0000313" key="6">
    <source>
        <dbReference type="Proteomes" id="UP001279734"/>
    </source>
</evidence>
<organism evidence="5 6">
    <name type="scientific">Nepenthes gracilis</name>
    <name type="common">Slender pitcher plant</name>
    <dbReference type="NCBI Taxonomy" id="150966"/>
    <lineage>
        <taxon>Eukaryota</taxon>
        <taxon>Viridiplantae</taxon>
        <taxon>Streptophyta</taxon>
        <taxon>Embryophyta</taxon>
        <taxon>Tracheophyta</taxon>
        <taxon>Spermatophyta</taxon>
        <taxon>Magnoliopsida</taxon>
        <taxon>eudicotyledons</taxon>
        <taxon>Gunneridae</taxon>
        <taxon>Pentapetalae</taxon>
        <taxon>Caryophyllales</taxon>
        <taxon>Nepenthaceae</taxon>
        <taxon>Nepenthes</taxon>
    </lineage>
</organism>
<dbReference type="InterPro" id="IPR000504">
    <property type="entry name" value="RRM_dom"/>
</dbReference>
<protein>
    <recommendedName>
        <fullName evidence="4">RRM domain-containing protein</fullName>
    </recommendedName>
</protein>
<dbReference type="AlphaFoldDB" id="A0AAD3SEK2"/>
<sequence length="853" mass="92722">MPPKSSSAGRSRRATRSTARKSTGKSPFVKPCTEEAATVTNSSTDTTPNASSVVSSAEEETAVTVSAAATTASPLSIPTESPIKPFIGDSNIEAQVASPPPAQTVYVSTEVTTEPPIAMEPSNDAVSETQTGSKIAEGINEYLSAQAVVENDAVLASDETVGKPNLKTTSDANEGSLSPQPVRTTVEDPDVNVAVIRQEAVVEAASKDVGNSGGKGKKMVKKTVKVVKKVIKKVPKRVVKGEADDTKVDVSEKPDAHDDDPNLSGVNVENVKPPLSLGAKNSNADLSLSKEVEESNQDMDPLKRVPMGIVGSKNSSEAQNNKANISMEVDENDNSSSCQYGKDATEKVLSESFDKAGGRDAESENRYVDLGSGKGEVGGTDEVDNGDNAVKREDEVGEGMYFSGEMEAMERRKRRKTQIFIGGLDKDAKEEDIRKVFEEVGEVVELQLLMNGKTGKNKGYAFLRYASAVDAKRALEKFSKVEICGKQCGAAPVEGNDTIYLGNIDKKWKDENVAKLLQDMGIEKIDKVTVLTDPNNSECNRGFAFVELESSKDAQIAYNKLLKKDAFGKNQRIKVAWAEPLKELDEEEMLKVKTVYAEFIPLTWDEDTVRENFKKFGEIDNVVLARNLRSSKRKDFAFISYKAREAAIACIESFTREFQNNDGAKVNVKVSLAKPIPKGKQLKQVVKPVSKEVPTEKPQSILGKVRSVDLRDPGTLIMPHYYDSHRAERPSTNAELVQLLREQASWRQSQTGPVDVDYSNTLSGRKRPFSMMEANPPSSSLTGYARPLVDTSFPISGLRYGSLSSSGGTSSAASYQQHGGTGYTSRFLYGARDYPGHATRDEASGRSLSYRRF</sequence>
<reference evidence="5" key="1">
    <citation type="submission" date="2023-05" db="EMBL/GenBank/DDBJ databases">
        <title>Nepenthes gracilis genome sequencing.</title>
        <authorList>
            <person name="Fukushima K."/>
        </authorList>
    </citation>
    <scope>NUCLEOTIDE SEQUENCE</scope>
    <source>
        <strain evidence="5">SING2019-196</strain>
    </source>
</reference>
<dbReference type="SMART" id="SM00360">
    <property type="entry name" value="RRM"/>
    <property type="match status" value="3"/>
</dbReference>
<feature type="compositionally biased region" description="Basic and acidic residues" evidence="3">
    <location>
        <begin position="239"/>
        <end position="260"/>
    </location>
</feature>
<feature type="compositionally biased region" description="Polar residues" evidence="3">
    <location>
        <begin position="312"/>
        <end position="321"/>
    </location>
</feature>
<feature type="compositionally biased region" description="Polar residues" evidence="3">
    <location>
        <begin position="166"/>
        <end position="183"/>
    </location>
</feature>
<feature type="region of interest" description="Disordered" evidence="3">
    <location>
        <begin position="1"/>
        <end position="57"/>
    </location>
</feature>
<dbReference type="EMBL" id="BSYO01000009">
    <property type="protein sequence ID" value="GMH09713.1"/>
    <property type="molecule type" value="Genomic_DNA"/>
</dbReference>
<dbReference type="Proteomes" id="UP001279734">
    <property type="component" value="Unassembled WGS sequence"/>
</dbReference>
<evidence type="ECO:0000256" key="1">
    <source>
        <dbReference type="ARBA" id="ARBA00022884"/>
    </source>
</evidence>
<proteinExistence type="predicted"/>
<feature type="compositionally biased region" description="Basic residues" evidence="3">
    <location>
        <begin position="10"/>
        <end position="23"/>
    </location>
</feature>
<dbReference type="GO" id="GO:0003723">
    <property type="term" value="F:RNA binding"/>
    <property type="evidence" value="ECO:0007669"/>
    <property type="project" value="UniProtKB-UniRule"/>
</dbReference>
<feature type="domain" description="RRM" evidence="4">
    <location>
        <begin position="593"/>
        <end position="675"/>
    </location>
</feature>
<feature type="domain" description="RRM" evidence="4">
    <location>
        <begin position="497"/>
        <end position="580"/>
    </location>
</feature>
<feature type="region of interest" description="Disordered" evidence="3">
    <location>
        <begin position="352"/>
        <end position="389"/>
    </location>
</feature>
<feature type="compositionally biased region" description="Polar residues" evidence="3">
    <location>
        <begin position="38"/>
        <end position="49"/>
    </location>
</feature>
<evidence type="ECO:0000259" key="4">
    <source>
        <dbReference type="PROSITE" id="PS50102"/>
    </source>
</evidence>
<evidence type="ECO:0000313" key="5">
    <source>
        <dbReference type="EMBL" id="GMH09713.1"/>
    </source>
</evidence>
<feature type="region of interest" description="Disordered" evidence="3">
    <location>
        <begin position="239"/>
        <end position="321"/>
    </location>
</feature>
<accession>A0AAD3SEK2</accession>